<dbReference type="Proteomes" id="UP000011518">
    <property type="component" value="Unassembled WGS sequence"/>
</dbReference>
<feature type="region of interest" description="Disordered" evidence="1">
    <location>
        <begin position="90"/>
        <end position="127"/>
    </location>
</feature>
<dbReference type="EMBL" id="KB320773">
    <property type="protein sequence ID" value="ELW63520.1"/>
    <property type="molecule type" value="Genomic_DNA"/>
</dbReference>
<reference evidence="3" key="2">
    <citation type="journal article" date="2013" name="Nat. Commun.">
        <title>Genome of the Chinese tree shrew.</title>
        <authorList>
            <person name="Fan Y."/>
            <person name="Huang Z.Y."/>
            <person name="Cao C.C."/>
            <person name="Chen C.S."/>
            <person name="Chen Y.X."/>
            <person name="Fan D.D."/>
            <person name="He J."/>
            <person name="Hou H.L."/>
            <person name="Hu L."/>
            <person name="Hu X.T."/>
            <person name="Jiang X.T."/>
            <person name="Lai R."/>
            <person name="Lang Y.S."/>
            <person name="Liang B."/>
            <person name="Liao S.G."/>
            <person name="Mu D."/>
            <person name="Ma Y.Y."/>
            <person name="Niu Y.Y."/>
            <person name="Sun X.Q."/>
            <person name="Xia J.Q."/>
            <person name="Xiao J."/>
            <person name="Xiong Z.Q."/>
            <person name="Xu L."/>
            <person name="Yang L."/>
            <person name="Zhang Y."/>
            <person name="Zhao W."/>
            <person name="Zhao X.D."/>
            <person name="Zheng Y.T."/>
            <person name="Zhou J.M."/>
            <person name="Zhu Y.B."/>
            <person name="Zhang G.J."/>
            <person name="Wang J."/>
            <person name="Yao Y.G."/>
        </authorList>
    </citation>
    <scope>NUCLEOTIDE SEQUENCE [LARGE SCALE GENOMIC DNA]</scope>
</reference>
<gene>
    <name evidence="2" type="ORF">TREES_T100020671</name>
</gene>
<protein>
    <submittedName>
        <fullName evidence="2">Uncharacterized protein</fullName>
    </submittedName>
</protein>
<reference evidence="3" key="1">
    <citation type="submission" date="2012-07" db="EMBL/GenBank/DDBJ databases">
        <title>Genome of the Chinese tree shrew, a rising model animal genetically related to primates.</title>
        <authorList>
            <person name="Zhang G."/>
            <person name="Fan Y."/>
            <person name="Yao Y."/>
            <person name="Huang Z."/>
        </authorList>
    </citation>
    <scope>NUCLEOTIDE SEQUENCE [LARGE SCALE GENOMIC DNA]</scope>
</reference>
<evidence type="ECO:0000313" key="3">
    <source>
        <dbReference type="Proteomes" id="UP000011518"/>
    </source>
</evidence>
<accession>L9KKQ9</accession>
<dbReference type="AlphaFoldDB" id="L9KKQ9"/>
<evidence type="ECO:0000313" key="2">
    <source>
        <dbReference type="EMBL" id="ELW63520.1"/>
    </source>
</evidence>
<dbReference type="InParanoid" id="L9KKQ9"/>
<evidence type="ECO:0000256" key="1">
    <source>
        <dbReference type="SAM" id="MobiDB-lite"/>
    </source>
</evidence>
<organism evidence="2 3">
    <name type="scientific">Tupaia chinensis</name>
    <name type="common">Chinese tree shrew</name>
    <name type="synonym">Tupaia belangeri chinensis</name>
    <dbReference type="NCBI Taxonomy" id="246437"/>
    <lineage>
        <taxon>Eukaryota</taxon>
        <taxon>Metazoa</taxon>
        <taxon>Chordata</taxon>
        <taxon>Craniata</taxon>
        <taxon>Vertebrata</taxon>
        <taxon>Euteleostomi</taxon>
        <taxon>Mammalia</taxon>
        <taxon>Eutheria</taxon>
        <taxon>Euarchontoglires</taxon>
        <taxon>Scandentia</taxon>
        <taxon>Tupaiidae</taxon>
        <taxon>Tupaia</taxon>
    </lineage>
</organism>
<keyword evidence="3" id="KW-1185">Reference proteome</keyword>
<name>L9KKQ9_TUPCH</name>
<proteinExistence type="predicted"/>
<sequence length="127" mass="13246">MAMRTVTSQVMGALATPARSWVLAFWPKTSSFTQGSHSQTQTLLFGRADGATAELRVVQAMSSWSCGSRVETRAVPVLCGLKQAIAHPTQRHIKARTANPGGNSGFTLRTSAGQAGGKGPGSSSCPE</sequence>